<evidence type="ECO:0000313" key="2">
    <source>
        <dbReference type="Proteomes" id="UP000296049"/>
    </source>
</evidence>
<sequence>MSDFSRAQPHGCICKITVRANDSYHFYHKGFVPATAKSEHNQLLLTTTVPVCSHVVLLWDSYTVLKMIDNIFPSAWQELTYGPPSGTIPSNRLREIQSACSVRGGRTLEAGSFWDGVRTIVKVLHAVGKNKFQHSFVTLPTIKVKEEPWTLLLERRSELTLSLTSSAPFTFLPDPFCRATSISFKIVEKVMQSTEDCFSS</sequence>
<accession>R0L8G8</accession>
<keyword evidence="2" id="KW-1185">Reference proteome</keyword>
<dbReference type="AlphaFoldDB" id="R0L8G8"/>
<gene>
    <name evidence="1" type="ORF">Anapl_18246</name>
</gene>
<reference evidence="2" key="1">
    <citation type="journal article" date="2013" name="Nat. Genet.">
        <title>The duck genome and transcriptome provide insight into an avian influenza virus reservoir species.</title>
        <authorList>
            <person name="Huang Y."/>
            <person name="Li Y."/>
            <person name="Burt D.W."/>
            <person name="Chen H."/>
            <person name="Zhang Y."/>
            <person name="Qian W."/>
            <person name="Kim H."/>
            <person name="Gan S."/>
            <person name="Zhao Y."/>
            <person name="Li J."/>
            <person name="Yi K."/>
            <person name="Feng H."/>
            <person name="Zhu P."/>
            <person name="Li B."/>
            <person name="Liu Q."/>
            <person name="Fairley S."/>
            <person name="Magor K.E."/>
            <person name="Du Z."/>
            <person name="Hu X."/>
            <person name="Goodman L."/>
            <person name="Tafer H."/>
            <person name="Vignal A."/>
            <person name="Lee T."/>
            <person name="Kim K.W."/>
            <person name="Sheng Z."/>
            <person name="An Y."/>
            <person name="Searle S."/>
            <person name="Herrero J."/>
            <person name="Groenen M.A."/>
            <person name="Crooijmans R.P."/>
            <person name="Faraut T."/>
            <person name="Cai Q."/>
            <person name="Webster R.G."/>
            <person name="Aldridge J.R."/>
            <person name="Warren W.C."/>
            <person name="Bartschat S."/>
            <person name="Kehr S."/>
            <person name="Marz M."/>
            <person name="Stadler P.F."/>
            <person name="Smith J."/>
            <person name="Kraus R.H."/>
            <person name="Zhao Y."/>
            <person name="Ren L."/>
            <person name="Fei J."/>
            <person name="Morisson M."/>
            <person name="Kaiser P."/>
            <person name="Griffin D.K."/>
            <person name="Rao M."/>
            <person name="Pitel F."/>
            <person name="Wang J."/>
            <person name="Li N."/>
        </authorList>
    </citation>
    <scope>NUCLEOTIDE SEQUENCE [LARGE SCALE GENOMIC DNA]</scope>
</reference>
<proteinExistence type="predicted"/>
<dbReference type="Proteomes" id="UP000296049">
    <property type="component" value="Unassembled WGS sequence"/>
</dbReference>
<name>R0L8G8_ANAPL</name>
<evidence type="ECO:0000313" key="1">
    <source>
        <dbReference type="EMBL" id="EOB01879.1"/>
    </source>
</evidence>
<protein>
    <submittedName>
        <fullName evidence="1">Uncharacterized protein</fullName>
    </submittedName>
</protein>
<organism evidence="1 2">
    <name type="scientific">Anas platyrhynchos</name>
    <name type="common">Mallard</name>
    <name type="synonym">Anas boschas</name>
    <dbReference type="NCBI Taxonomy" id="8839"/>
    <lineage>
        <taxon>Eukaryota</taxon>
        <taxon>Metazoa</taxon>
        <taxon>Chordata</taxon>
        <taxon>Craniata</taxon>
        <taxon>Vertebrata</taxon>
        <taxon>Euteleostomi</taxon>
        <taxon>Archelosauria</taxon>
        <taxon>Archosauria</taxon>
        <taxon>Dinosauria</taxon>
        <taxon>Saurischia</taxon>
        <taxon>Theropoda</taxon>
        <taxon>Coelurosauria</taxon>
        <taxon>Aves</taxon>
        <taxon>Neognathae</taxon>
        <taxon>Galloanserae</taxon>
        <taxon>Anseriformes</taxon>
        <taxon>Anatidae</taxon>
        <taxon>Anatinae</taxon>
        <taxon>Anas</taxon>
    </lineage>
</organism>
<dbReference type="EMBL" id="KB743025">
    <property type="protein sequence ID" value="EOB01879.1"/>
    <property type="molecule type" value="Genomic_DNA"/>
</dbReference>